<protein>
    <submittedName>
        <fullName evidence="1">Uncharacterized protein</fullName>
    </submittedName>
</protein>
<sequence length="160" mass="17818">MRFTASENFRRSACGDFIGACGLLFIKEIQHDFMFVKLAAGKLIDDERLLCLWEKADITIYRLPVCPLCACDFAVIGGIAPSLAVLDAVLAAPDFNIDFHKKTLNSVSILWIEFRGFRQLKRLLFPFQTALLLFSRISRISTISGGYSSAETCARSKTAV</sequence>
<evidence type="ECO:0000313" key="2">
    <source>
        <dbReference type="Proteomes" id="UP000829817"/>
    </source>
</evidence>
<proteinExistence type="predicted"/>
<reference evidence="1 2" key="1">
    <citation type="journal article" date="2022" name="Res Sq">
        <title>Evolution of multicellular longitudinally dividing oral cavity symbionts (Neisseriaceae).</title>
        <authorList>
            <person name="Nyongesa S."/>
            <person name="Weber P."/>
            <person name="Bernet E."/>
            <person name="Pullido F."/>
            <person name="Nieckarz M."/>
            <person name="Delaby M."/>
            <person name="Nieves C."/>
            <person name="Viehboeck T."/>
            <person name="Krause N."/>
            <person name="Rivera-Millot A."/>
            <person name="Nakamura A."/>
            <person name="Vischer N."/>
            <person name="VanNieuwenhze M."/>
            <person name="Brun Y."/>
            <person name="Cava F."/>
            <person name="Bulgheresi S."/>
            <person name="Veyrier F."/>
        </authorList>
    </citation>
    <scope>NUCLEOTIDE SEQUENCE [LARGE SCALE GENOMIC DNA]</scope>
    <source>
        <strain evidence="1 2">CCUG 63373m</strain>
    </source>
</reference>
<accession>A0ABY4DPY2</accession>
<keyword evidence="2" id="KW-1185">Reference proteome</keyword>
<name>A0ABY4DPY2_9NEIS</name>
<organism evidence="1 2">
    <name type="scientific">Uruburuella testudinis</name>
    <dbReference type="NCBI Taxonomy" id="1282863"/>
    <lineage>
        <taxon>Bacteria</taxon>
        <taxon>Pseudomonadati</taxon>
        <taxon>Pseudomonadota</taxon>
        <taxon>Betaproteobacteria</taxon>
        <taxon>Neisseriales</taxon>
        <taxon>Neisseriaceae</taxon>
        <taxon>Uruburuella</taxon>
    </lineage>
</organism>
<evidence type="ECO:0000313" key="1">
    <source>
        <dbReference type="EMBL" id="UOO81110.1"/>
    </source>
</evidence>
<dbReference type="Proteomes" id="UP000829817">
    <property type="component" value="Chromosome"/>
</dbReference>
<dbReference type="EMBL" id="CP091508">
    <property type="protein sequence ID" value="UOO81110.1"/>
    <property type="molecule type" value="Genomic_DNA"/>
</dbReference>
<gene>
    <name evidence="1" type="ORF">LVJ83_08990</name>
</gene>